<keyword evidence="1" id="KW-1133">Transmembrane helix</keyword>
<dbReference type="EMBL" id="MKIQ01000031">
    <property type="protein sequence ID" value="OFI45744.1"/>
    <property type="molecule type" value="Genomic_DNA"/>
</dbReference>
<keyword evidence="3" id="KW-1185">Reference proteome</keyword>
<feature type="transmembrane region" description="Helical" evidence="1">
    <location>
        <begin position="12"/>
        <end position="33"/>
    </location>
</feature>
<name>A0A9Q5JFB5_9LACT</name>
<feature type="transmembrane region" description="Helical" evidence="1">
    <location>
        <begin position="217"/>
        <end position="237"/>
    </location>
</feature>
<comment type="caution">
    <text evidence="2">The sequence shown here is derived from an EMBL/GenBank/DDBJ whole genome shotgun (WGS) entry which is preliminary data.</text>
</comment>
<keyword evidence="1" id="KW-0472">Membrane</keyword>
<protein>
    <submittedName>
        <fullName evidence="2">Uncharacterized protein</fullName>
    </submittedName>
</protein>
<feature type="transmembrane region" description="Helical" evidence="1">
    <location>
        <begin position="53"/>
        <end position="76"/>
    </location>
</feature>
<sequence>MINYMRSEKFLLLRRVSFYIIALVTILIPLLYLMILNQFKNVEGFPYGNARHIYGFIIYSPYLESFIGLLIVALLTENKNNYLKNTISFGTKRNSIYFGKLAIGLIFFVALCLVSIFCVSTLTQVTLPTSDTLFRNYLISIINVVPLVLSMVVFGYALLINAGNPTLALILIGFLPSIIKIANKFISALDINLSIFSYFPSTLYAENFARFYDGSSYLMIVPWIVGIIISVVSYLVGMRSFNKKDI</sequence>
<dbReference type="RefSeq" id="WP_070788708.1">
    <property type="nucleotide sequence ID" value="NZ_MKIQ01000031.1"/>
</dbReference>
<gene>
    <name evidence="2" type="ORF">BG262_07025</name>
</gene>
<dbReference type="AlphaFoldDB" id="A0A9Q5JFB5"/>
<feature type="transmembrane region" description="Helical" evidence="1">
    <location>
        <begin position="137"/>
        <end position="159"/>
    </location>
</feature>
<dbReference type="OrthoDB" id="1707305at2"/>
<dbReference type="Proteomes" id="UP000177273">
    <property type="component" value="Unassembled WGS sequence"/>
</dbReference>
<evidence type="ECO:0000313" key="3">
    <source>
        <dbReference type="Proteomes" id="UP000177273"/>
    </source>
</evidence>
<evidence type="ECO:0000313" key="2">
    <source>
        <dbReference type="EMBL" id="OFI45744.1"/>
    </source>
</evidence>
<keyword evidence="1" id="KW-0812">Transmembrane</keyword>
<reference evidence="3" key="1">
    <citation type="submission" date="2016-09" db="EMBL/GenBank/DDBJ databases">
        <title>Draft genome sequence of a novel species of the family Streptococcaceae isolated from flowers.</title>
        <authorList>
            <person name="Chuah L.-O."/>
            <person name="Yap K.-P."/>
            <person name="Thong K.L."/>
            <person name="Liong M.T."/>
            <person name="Ahmad R."/>
            <person name="Rusul G."/>
        </authorList>
    </citation>
    <scope>NUCLEOTIDE SEQUENCE [LARGE SCALE GENOMIC DNA]</scope>
    <source>
        <strain evidence="3">HibF3</strain>
    </source>
</reference>
<accession>A0A9Q5JFB5</accession>
<feature type="transmembrane region" description="Helical" evidence="1">
    <location>
        <begin position="166"/>
        <end position="186"/>
    </location>
</feature>
<proteinExistence type="predicted"/>
<organism evidence="2 3">
    <name type="scientific">Floricoccus penangensis</name>
    <dbReference type="NCBI Taxonomy" id="1859475"/>
    <lineage>
        <taxon>Bacteria</taxon>
        <taxon>Bacillati</taxon>
        <taxon>Bacillota</taxon>
        <taxon>Bacilli</taxon>
        <taxon>Lactobacillales</taxon>
        <taxon>Streptococcaceae</taxon>
        <taxon>Floricoccus</taxon>
    </lineage>
</organism>
<feature type="transmembrane region" description="Helical" evidence="1">
    <location>
        <begin position="97"/>
        <end position="117"/>
    </location>
</feature>
<evidence type="ECO:0000256" key="1">
    <source>
        <dbReference type="SAM" id="Phobius"/>
    </source>
</evidence>